<accession>A0A839T3X9</accession>
<dbReference type="PANTHER" id="PTHR30035:SF1">
    <property type="entry name" value="AB HYDROLASE-1 DOMAIN-CONTAINING PROTEIN"/>
    <property type="match status" value="1"/>
</dbReference>
<comment type="caution">
    <text evidence="2">The sequence shown here is derived from an EMBL/GenBank/DDBJ whole genome shotgun (WGS) entry which is preliminary data.</text>
</comment>
<feature type="signal peptide" evidence="1">
    <location>
        <begin position="1"/>
        <end position="19"/>
    </location>
</feature>
<keyword evidence="1" id="KW-0732">Signal</keyword>
<dbReference type="GO" id="GO:0016020">
    <property type="term" value="C:membrane"/>
    <property type="evidence" value="ECO:0007669"/>
    <property type="project" value="InterPro"/>
</dbReference>
<dbReference type="Proteomes" id="UP000549250">
    <property type="component" value="Unassembled WGS sequence"/>
</dbReference>
<dbReference type="AlphaFoldDB" id="A0A839T3X9"/>
<dbReference type="EMBL" id="JACHXI010000012">
    <property type="protein sequence ID" value="MBB3104122.1"/>
    <property type="molecule type" value="Genomic_DNA"/>
</dbReference>
<dbReference type="InterPro" id="IPR029058">
    <property type="entry name" value="AB_hydrolase_fold"/>
</dbReference>
<reference evidence="2 3" key="1">
    <citation type="submission" date="2020-08" db="EMBL/GenBank/DDBJ databases">
        <title>Genomic Encyclopedia of Type Strains, Phase III (KMG-III): the genomes of soil and plant-associated and newly described type strains.</title>
        <authorList>
            <person name="Whitman W."/>
        </authorList>
    </citation>
    <scope>NUCLEOTIDE SEQUENCE [LARGE SCALE GENOMIC DNA]</scope>
    <source>
        <strain evidence="2 3">CECT 4462</strain>
    </source>
</reference>
<evidence type="ECO:0008006" key="4">
    <source>
        <dbReference type="Google" id="ProtNLM"/>
    </source>
</evidence>
<gene>
    <name evidence="2" type="ORF">FHR87_002534</name>
</gene>
<evidence type="ECO:0000313" key="3">
    <source>
        <dbReference type="Proteomes" id="UP000549250"/>
    </source>
</evidence>
<dbReference type="PANTHER" id="PTHR30035">
    <property type="entry name" value="LIPOPROTEIN VACJ-RELATED"/>
    <property type="match status" value="1"/>
</dbReference>
<organism evidence="2 3">
    <name type="scientific">Azomonas macrocytogenes</name>
    <name type="common">Azotobacter macrocytogenes</name>
    <dbReference type="NCBI Taxonomy" id="69962"/>
    <lineage>
        <taxon>Bacteria</taxon>
        <taxon>Pseudomonadati</taxon>
        <taxon>Pseudomonadota</taxon>
        <taxon>Gammaproteobacteria</taxon>
        <taxon>Pseudomonadales</taxon>
        <taxon>Pseudomonadaceae</taxon>
        <taxon>Azomonas</taxon>
    </lineage>
</organism>
<protein>
    <recommendedName>
        <fullName evidence="4">Serine/threonine protein kinase</fullName>
    </recommendedName>
</protein>
<feature type="chain" id="PRO_5032591606" description="Serine/threonine protein kinase" evidence="1">
    <location>
        <begin position="20"/>
        <end position="429"/>
    </location>
</feature>
<name>A0A839T3X9_AZOMA</name>
<dbReference type="SUPFAM" id="SSF53474">
    <property type="entry name" value="alpha/beta-Hydrolases"/>
    <property type="match status" value="1"/>
</dbReference>
<evidence type="ECO:0000313" key="2">
    <source>
        <dbReference type="EMBL" id="MBB3104122.1"/>
    </source>
</evidence>
<evidence type="ECO:0000256" key="1">
    <source>
        <dbReference type="SAM" id="SignalP"/>
    </source>
</evidence>
<proteinExistence type="predicted"/>
<dbReference type="RefSeq" id="WP_183167016.1">
    <property type="nucleotide sequence ID" value="NZ_JACHXI010000012.1"/>
</dbReference>
<sequence length="429" mass="48528">MFRLLCMFVTIALSSQLLAKDIDPASYGYPLTNPFESTIATTPLQLRGPMSADQDIDQQDFSLRLRPEREFTLPDNFWAVKSLHYRVARQSGPAPLIFIISGTGADYASSQTESLKRVFYAAGYHVVQLSSPSSYDFMAAASRLATPGLSAEDAQDLYRVMLAVRAQQKDLPVTGYYLVGYSLGALHAAFVSQLDDQRHGFNFRRVLMLNPPVNMNTSIRNLDRLVQVRLENIAGNANFYELILEKLSQYFRYRGYINLDEALLYDFQQSSFKLSNEQMAMLIGSVFRLTVADIAFTSDLINRRGLITPPGYPIDNGTRLEPFFKKALLCNFDCYVTEQVIPLWRERYGGGSLTQMIDEISLYAVEDYLRQTSKIAVMHNADDMILGPGDIGFLRRTLGDRLTLYPYGGHCGNLAYRVNVENMLEFLRD</sequence>
<dbReference type="InterPro" id="IPR007428">
    <property type="entry name" value="MlaA"/>
</dbReference>
<keyword evidence="3" id="KW-1185">Reference proteome</keyword>
<dbReference type="Gene3D" id="3.40.50.1820">
    <property type="entry name" value="alpha/beta hydrolase"/>
    <property type="match status" value="1"/>
</dbReference>